<accession>A0A6A6T198</accession>
<organism evidence="1 2">
    <name type="scientific">Lophiostoma macrostomum CBS 122681</name>
    <dbReference type="NCBI Taxonomy" id="1314788"/>
    <lineage>
        <taxon>Eukaryota</taxon>
        <taxon>Fungi</taxon>
        <taxon>Dikarya</taxon>
        <taxon>Ascomycota</taxon>
        <taxon>Pezizomycotina</taxon>
        <taxon>Dothideomycetes</taxon>
        <taxon>Pleosporomycetidae</taxon>
        <taxon>Pleosporales</taxon>
        <taxon>Lophiostomataceae</taxon>
        <taxon>Lophiostoma</taxon>
    </lineage>
</organism>
<keyword evidence="2" id="KW-1185">Reference proteome</keyword>
<sequence length="118" mass="14121">MCFFDQHRFVCGDWKWGHFRQHCAKEYRVGETCGMRLIMQTVPVGQKCKFCEKIDTKMRRRQAEVERVHRWQRQGHTFKASIDKSMDLIRSLDGEIYELSCERNRRLQGIGNGIRARL</sequence>
<name>A0A6A6T198_9PLEO</name>
<protein>
    <submittedName>
        <fullName evidence="1">Uncharacterized protein</fullName>
    </submittedName>
</protein>
<reference evidence="1" key="1">
    <citation type="journal article" date="2020" name="Stud. Mycol.">
        <title>101 Dothideomycetes genomes: a test case for predicting lifestyles and emergence of pathogens.</title>
        <authorList>
            <person name="Haridas S."/>
            <person name="Albert R."/>
            <person name="Binder M."/>
            <person name="Bloem J."/>
            <person name="Labutti K."/>
            <person name="Salamov A."/>
            <person name="Andreopoulos B."/>
            <person name="Baker S."/>
            <person name="Barry K."/>
            <person name="Bills G."/>
            <person name="Bluhm B."/>
            <person name="Cannon C."/>
            <person name="Castanera R."/>
            <person name="Culley D."/>
            <person name="Daum C."/>
            <person name="Ezra D."/>
            <person name="Gonzalez J."/>
            <person name="Henrissat B."/>
            <person name="Kuo A."/>
            <person name="Liang C."/>
            <person name="Lipzen A."/>
            <person name="Lutzoni F."/>
            <person name="Magnuson J."/>
            <person name="Mondo S."/>
            <person name="Nolan M."/>
            <person name="Ohm R."/>
            <person name="Pangilinan J."/>
            <person name="Park H.-J."/>
            <person name="Ramirez L."/>
            <person name="Alfaro M."/>
            <person name="Sun H."/>
            <person name="Tritt A."/>
            <person name="Yoshinaga Y."/>
            <person name="Zwiers L.-H."/>
            <person name="Turgeon B."/>
            <person name="Goodwin S."/>
            <person name="Spatafora J."/>
            <person name="Crous P."/>
            <person name="Grigoriev I."/>
        </authorList>
    </citation>
    <scope>NUCLEOTIDE SEQUENCE</scope>
    <source>
        <strain evidence="1">CBS 122681</strain>
    </source>
</reference>
<dbReference type="Proteomes" id="UP000799324">
    <property type="component" value="Unassembled WGS sequence"/>
</dbReference>
<dbReference type="OrthoDB" id="5015991at2759"/>
<dbReference type="AlphaFoldDB" id="A0A6A6T198"/>
<proteinExistence type="predicted"/>
<evidence type="ECO:0000313" key="2">
    <source>
        <dbReference type="Proteomes" id="UP000799324"/>
    </source>
</evidence>
<evidence type="ECO:0000313" key="1">
    <source>
        <dbReference type="EMBL" id="KAF2653849.1"/>
    </source>
</evidence>
<dbReference type="EMBL" id="MU004374">
    <property type="protein sequence ID" value="KAF2653849.1"/>
    <property type="molecule type" value="Genomic_DNA"/>
</dbReference>
<gene>
    <name evidence="1" type="ORF">K491DRAFT_633138</name>
</gene>